<dbReference type="EMBL" id="ANOH01000356">
    <property type="protein sequence ID" value="EMI53428.1"/>
    <property type="molecule type" value="Genomic_DNA"/>
</dbReference>
<comment type="caution">
    <text evidence="1">The sequence shown here is derived from an EMBL/GenBank/DDBJ whole genome shotgun (WGS) entry which is preliminary data.</text>
</comment>
<keyword evidence="2" id="KW-1185">Reference proteome</keyword>
<evidence type="ECO:0000313" key="1">
    <source>
        <dbReference type="EMBL" id="EMI53428.1"/>
    </source>
</evidence>
<evidence type="ECO:0000313" key="2">
    <source>
        <dbReference type="Proteomes" id="UP000011885"/>
    </source>
</evidence>
<dbReference type="AlphaFoldDB" id="M5UBP2"/>
<organism evidence="1 2">
    <name type="scientific">Rhodopirellula sallentina SM41</name>
    <dbReference type="NCBI Taxonomy" id="1263870"/>
    <lineage>
        <taxon>Bacteria</taxon>
        <taxon>Pseudomonadati</taxon>
        <taxon>Planctomycetota</taxon>
        <taxon>Planctomycetia</taxon>
        <taxon>Pirellulales</taxon>
        <taxon>Pirellulaceae</taxon>
        <taxon>Rhodopirellula</taxon>
    </lineage>
</organism>
<reference evidence="1 2" key="1">
    <citation type="journal article" date="2013" name="Mar. Genomics">
        <title>Expression of sulfatases in Rhodopirellula baltica and the diversity of sulfatases in the genus Rhodopirellula.</title>
        <authorList>
            <person name="Wegner C.E."/>
            <person name="Richter-Heitmann T."/>
            <person name="Klindworth A."/>
            <person name="Klockow C."/>
            <person name="Richter M."/>
            <person name="Achstetter T."/>
            <person name="Glockner F.O."/>
            <person name="Harder J."/>
        </authorList>
    </citation>
    <scope>NUCLEOTIDE SEQUENCE [LARGE SCALE GENOMIC DNA]</scope>
    <source>
        <strain evidence="1 2">SM41</strain>
    </source>
</reference>
<proteinExistence type="predicted"/>
<name>M5UBP2_9BACT</name>
<sequence length="143" mass="16125">MQRYLNGRFVSFDVDKLLPVFEPFHQGIVDRHGTVPLRFPGYPDSYELRLGADAVDRRVTLSLDIQLPIHAPGFWFCIHCLMAEDFVALLAPSARGIYYVNPGTPDHAPTFTADTESTFASIMSRVHSVDELIRLFNKADNAE</sequence>
<gene>
    <name evidence="1" type="ORF">RSSM_05143</name>
</gene>
<dbReference type="PATRIC" id="fig|1263870.3.peg.5439"/>
<dbReference type="Proteomes" id="UP000011885">
    <property type="component" value="Unassembled WGS sequence"/>
</dbReference>
<accession>M5UBP2</accession>
<protein>
    <submittedName>
        <fullName evidence="1">Uncharacterized protein</fullName>
    </submittedName>
</protein>